<dbReference type="AlphaFoldDB" id="A0A7W9JHV1"/>
<dbReference type="InterPro" id="IPR021449">
    <property type="entry name" value="DUF3099"/>
</dbReference>
<keyword evidence="2" id="KW-0812">Transmembrane</keyword>
<proteinExistence type="predicted"/>
<accession>A0A7W9JHV1</accession>
<evidence type="ECO:0000256" key="1">
    <source>
        <dbReference type="SAM" id="MobiDB-lite"/>
    </source>
</evidence>
<dbReference type="RefSeq" id="WP_184170986.1">
    <property type="nucleotide sequence ID" value="NZ_BAABAG010000016.1"/>
</dbReference>
<comment type="caution">
    <text evidence="3">The sequence shown here is derived from an EMBL/GenBank/DDBJ whole genome shotgun (WGS) entry which is preliminary data.</text>
</comment>
<keyword evidence="2" id="KW-0472">Membrane</keyword>
<name>A0A7W9JHV1_9MICC</name>
<keyword evidence="4" id="KW-1185">Reference proteome</keyword>
<dbReference type="EMBL" id="JACHMW010000001">
    <property type="protein sequence ID" value="MBB5848152.1"/>
    <property type="molecule type" value="Genomic_DNA"/>
</dbReference>
<dbReference type="Proteomes" id="UP000567246">
    <property type="component" value="Unassembled WGS sequence"/>
</dbReference>
<sequence length="156" mass="15928">MTSSAAGSRAGRPARAGCSTGPQVQGVTTASAARSEDREARMKVYLVQMLIRTVCFGAALFTTGWWQLLFILGAVALPYVAVVQVNNAGPRQAGSLRAVPAEGPELTARPADAPGPASPVVLTGDVVDDPREAGPRALPPGSPSEGARRLPGRGAA</sequence>
<gene>
    <name evidence="3" type="ORF">HDA33_000716</name>
</gene>
<feature type="compositionally biased region" description="Low complexity" evidence="1">
    <location>
        <begin position="1"/>
        <end position="17"/>
    </location>
</feature>
<feature type="region of interest" description="Disordered" evidence="1">
    <location>
        <begin position="94"/>
        <end position="156"/>
    </location>
</feature>
<feature type="region of interest" description="Disordered" evidence="1">
    <location>
        <begin position="1"/>
        <end position="33"/>
    </location>
</feature>
<dbReference type="Pfam" id="PF11298">
    <property type="entry name" value="DUF3099"/>
    <property type="match status" value="1"/>
</dbReference>
<reference evidence="3 4" key="1">
    <citation type="submission" date="2020-08" db="EMBL/GenBank/DDBJ databases">
        <title>Sequencing the genomes of 1000 actinobacteria strains.</title>
        <authorList>
            <person name="Klenk H.-P."/>
        </authorList>
    </citation>
    <scope>NUCLEOTIDE SEQUENCE [LARGE SCALE GENOMIC DNA]</scope>
    <source>
        <strain evidence="3 4">DSM 17945</strain>
    </source>
</reference>
<feature type="transmembrane region" description="Helical" evidence="2">
    <location>
        <begin position="44"/>
        <end position="62"/>
    </location>
</feature>
<evidence type="ECO:0000313" key="4">
    <source>
        <dbReference type="Proteomes" id="UP000567246"/>
    </source>
</evidence>
<protein>
    <recommendedName>
        <fullName evidence="5">DUF3099 domain-containing protein</fullName>
    </recommendedName>
</protein>
<organism evidence="3 4">
    <name type="scientific">Micrococcus endophyticus</name>
    <dbReference type="NCBI Taxonomy" id="455343"/>
    <lineage>
        <taxon>Bacteria</taxon>
        <taxon>Bacillati</taxon>
        <taxon>Actinomycetota</taxon>
        <taxon>Actinomycetes</taxon>
        <taxon>Micrococcales</taxon>
        <taxon>Micrococcaceae</taxon>
        <taxon>Micrococcus</taxon>
    </lineage>
</organism>
<evidence type="ECO:0008006" key="5">
    <source>
        <dbReference type="Google" id="ProtNLM"/>
    </source>
</evidence>
<feature type="compositionally biased region" description="Polar residues" evidence="1">
    <location>
        <begin position="20"/>
        <end position="29"/>
    </location>
</feature>
<keyword evidence="2" id="KW-1133">Transmembrane helix</keyword>
<evidence type="ECO:0000256" key="2">
    <source>
        <dbReference type="SAM" id="Phobius"/>
    </source>
</evidence>
<evidence type="ECO:0000313" key="3">
    <source>
        <dbReference type="EMBL" id="MBB5848152.1"/>
    </source>
</evidence>